<dbReference type="AlphaFoldDB" id="A0A818AIQ0"/>
<keyword evidence="1" id="KW-0812">Transmembrane</keyword>
<protein>
    <recommendedName>
        <fullName evidence="4">MULE transposase domain-containing protein</fullName>
    </recommendedName>
</protein>
<sequence length="96" mass="11131">MPTFTFSTTEKNKPLLICKGFAYTIDKTTNDKLIENVNMFENLNVTPSIFYQLYAVHVVYRNAVLPVVFALLPNKTQQTYRRLIDKLSEICPLWSP</sequence>
<evidence type="ECO:0008006" key="4">
    <source>
        <dbReference type="Google" id="ProtNLM"/>
    </source>
</evidence>
<gene>
    <name evidence="2" type="ORF">KIK155_LOCUS8515</name>
</gene>
<keyword evidence="1" id="KW-1133">Transmembrane helix</keyword>
<accession>A0A818AIQ0</accession>
<dbReference type="Proteomes" id="UP000663865">
    <property type="component" value="Unassembled WGS sequence"/>
</dbReference>
<name>A0A818AIQ0_9BILA</name>
<organism evidence="2 3">
    <name type="scientific">Rotaria socialis</name>
    <dbReference type="NCBI Taxonomy" id="392032"/>
    <lineage>
        <taxon>Eukaryota</taxon>
        <taxon>Metazoa</taxon>
        <taxon>Spiralia</taxon>
        <taxon>Gnathifera</taxon>
        <taxon>Rotifera</taxon>
        <taxon>Eurotatoria</taxon>
        <taxon>Bdelloidea</taxon>
        <taxon>Philodinida</taxon>
        <taxon>Philodinidae</taxon>
        <taxon>Rotaria</taxon>
    </lineage>
</organism>
<evidence type="ECO:0000256" key="1">
    <source>
        <dbReference type="SAM" id="Phobius"/>
    </source>
</evidence>
<reference evidence="2" key="1">
    <citation type="submission" date="2021-02" db="EMBL/GenBank/DDBJ databases">
        <authorList>
            <person name="Nowell W R."/>
        </authorList>
    </citation>
    <scope>NUCLEOTIDE SEQUENCE</scope>
</reference>
<evidence type="ECO:0000313" key="2">
    <source>
        <dbReference type="EMBL" id="CAF3405279.1"/>
    </source>
</evidence>
<comment type="caution">
    <text evidence="2">The sequence shown here is derived from an EMBL/GenBank/DDBJ whole genome shotgun (WGS) entry which is preliminary data.</text>
</comment>
<evidence type="ECO:0000313" key="3">
    <source>
        <dbReference type="Proteomes" id="UP000663865"/>
    </source>
</evidence>
<feature type="transmembrane region" description="Helical" evidence="1">
    <location>
        <begin position="49"/>
        <end position="72"/>
    </location>
</feature>
<keyword evidence="1" id="KW-0472">Membrane</keyword>
<dbReference type="EMBL" id="CAJNYV010001118">
    <property type="protein sequence ID" value="CAF3405279.1"/>
    <property type="molecule type" value="Genomic_DNA"/>
</dbReference>
<proteinExistence type="predicted"/>